<dbReference type="PANTHER" id="PTHR32254:SF5">
    <property type="entry name" value="CALCINEURIN-LIKE METALLO-PHOSPHOESTERASE SUPERFAMILY PROTEIN"/>
    <property type="match status" value="1"/>
</dbReference>
<reference evidence="1 2" key="1">
    <citation type="journal article" date="2023" name="Hortic Res">
        <title>The complete reference genome for grapevine (Vitis vinifera L.) genetics and breeding.</title>
        <authorList>
            <person name="Shi X."/>
            <person name="Cao S."/>
            <person name="Wang X."/>
            <person name="Huang S."/>
            <person name="Wang Y."/>
            <person name="Liu Z."/>
            <person name="Liu W."/>
            <person name="Leng X."/>
            <person name="Peng Y."/>
            <person name="Wang N."/>
            <person name="Wang Y."/>
            <person name="Ma Z."/>
            <person name="Xu X."/>
            <person name="Zhang F."/>
            <person name="Xue H."/>
            <person name="Zhong H."/>
            <person name="Wang Y."/>
            <person name="Zhang K."/>
            <person name="Velt A."/>
            <person name="Avia K."/>
            <person name="Holtgrawe D."/>
            <person name="Grimplet J."/>
            <person name="Matus J.T."/>
            <person name="Ware D."/>
            <person name="Wu X."/>
            <person name="Wang H."/>
            <person name="Liu C."/>
            <person name="Fang Y."/>
            <person name="Rustenholz C."/>
            <person name="Cheng Z."/>
            <person name="Xiao H."/>
            <person name="Zhou Y."/>
        </authorList>
    </citation>
    <scope>NUCLEOTIDE SEQUENCE [LARGE SCALE GENOMIC DNA]</scope>
    <source>
        <strain evidence="2">cv. Pinot noir / PN40024</strain>
        <tissue evidence="1">Leaf</tissue>
    </source>
</reference>
<gene>
    <name evidence="1" type="ORF">VitviT2T_016836</name>
</gene>
<accession>A0ABY9CV01</accession>
<dbReference type="Proteomes" id="UP001227230">
    <property type="component" value="Chromosome 11"/>
</dbReference>
<sequence length="309" mass="34994">MGKPSWVRTVITQLSLCLAVLLAFNLGRPWEKPMSHSSSGSSRPLDLYFISVRGGFRPLNQQTHLLKQMEKAAKTYEARFVINISELGEDDPLTQNGTWRFSTLKVPWYSTRVSRGQGTGYFLKQIKIPFGKTLDIISLDTGAFKDFMLMNPLNGAGNDQLHGLTKTLETSDSDWRIVVGFCSLAVCEGNRERIEIQLYEHLHHIFYKFGVDVYLSGEGCSDYARKDSIAYIRNPGSIDEKLPLASVNQISGFSKGMVNGFLLHRVSSLEIVSIRLFLLNLFLLKHQQMFFFHGRKPTLLTQQGKLCMM</sequence>
<evidence type="ECO:0000313" key="2">
    <source>
        <dbReference type="Proteomes" id="UP001227230"/>
    </source>
</evidence>
<proteinExistence type="predicted"/>
<dbReference type="InterPro" id="IPR029052">
    <property type="entry name" value="Metallo-depent_PP-like"/>
</dbReference>
<dbReference type="Gene3D" id="3.60.21.10">
    <property type="match status" value="1"/>
</dbReference>
<organism evidence="1 2">
    <name type="scientific">Vitis vinifera</name>
    <name type="common">Grape</name>
    <dbReference type="NCBI Taxonomy" id="29760"/>
    <lineage>
        <taxon>Eukaryota</taxon>
        <taxon>Viridiplantae</taxon>
        <taxon>Streptophyta</taxon>
        <taxon>Embryophyta</taxon>
        <taxon>Tracheophyta</taxon>
        <taxon>Spermatophyta</taxon>
        <taxon>Magnoliopsida</taxon>
        <taxon>eudicotyledons</taxon>
        <taxon>Gunneridae</taxon>
        <taxon>Pentapetalae</taxon>
        <taxon>rosids</taxon>
        <taxon>Vitales</taxon>
        <taxon>Vitaceae</taxon>
        <taxon>Viteae</taxon>
        <taxon>Vitis</taxon>
    </lineage>
</organism>
<name>A0ABY9CV01_VITVI</name>
<keyword evidence="2" id="KW-1185">Reference proteome</keyword>
<dbReference type="PANTHER" id="PTHR32254">
    <property type="entry name" value="EXPRESSED PROTEIN"/>
    <property type="match status" value="1"/>
</dbReference>
<evidence type="ECO:0000313" key="1">
    <source>
        <dbReference type="EMBL" id="WJZ98304.1"/>
    </source>
</evidence>
<dbReference type="SUPFAM" id="SSF56300">
    <property type="entry name" value="Metallo-dependent phosphatases"/>
    <property type="match status" value="1"/>
</dbReference>
<dbReference type="EMBL" id="CP126658">
    <property type="protein sequence ID" value="WJZ98304.1"/>
    <property type="molecule type" value="Genomic_DNA"/>
</dbReference>
<protein>
    <submittedName>
        <fullName evidence="1">Uncharacterized protein</fullName>
    </submittedName>
</protein>